<feature type="region of interest" description="Disordered" evidence="1">
    <location>
        <begin position="39"/>
        <end position="141"/>
    </location>
</feature>
<feature type="compositionally biased region" description="Acidic residues" evidence="1">
    <location>
        <begin position="100"/>
        <end position="114"/>
    </location>
</feature>
<dbReference type="WBParaSite" id="PSU_v2.g4992.t1">
    <property type="protein sequence ID" value="PSU_v2.g4992.t1"/>
    <property type="gene ID" value="PSU_v2.g4992"/>
</dbReference>
<protein>
    <submittedName>
        <fullName evidence="3">Uncharacterized protein</fullName>
    </submittedName>
</protein>
<feature type="compositionally biased region" description="Basic and acidic residues" evidence="1">
    <location>
        <begin position="46"/>
        <end position="70"/>
    </location>
</feature>
<keyword evidence="2" id="KW-1185">Reference proteome</keyword>
<feature type="compositionally biased region" description="Basic and acidic residues" evidence="1">
    <location>
        <begin position="116"/>
        <end position="125"/>
    </location>
</feature>
<dbReference type="AlphaFoldDB" id="A0A914YYG2"/>
<accession>A0A914YYG2</accession>
<reference evidence="3" key="1">
    <citation type="submission" date="2022-11" db="UniProtKB">
        <authorList>
            <consortium name="WormBaseParasite"/>
        </authorList>
    </citation>
    <scope>IDENTIFICATION</scope>
</reference>
<organism evidence="2 3">
    <name type="scientific">Panagrolaimus superbus</name>
    <dbReference type="NCBI Taxonomy" id="310955"/>
    <lineage>
        <taxon>Eukaryota</taxon>
        <taxon>Metazoa</taxon>
        <taxon>Ecdysozoa</taxon>
        <taxon>Nematoda</taxon>
        <taxon>Chromadorea</taxon>
        <taxon>Rhabditida</taxon>
        <taxon>Tylenchina</taxon>
        <taxon>Panagrolaimomorpha</taxon>
        <taxon>Panagrolaimoidea</taxon>
        <taxon>Panagrolaimidae</taxon>
        <taxon>Panagrolaimus</taxon>
    </lineage>
</organism>
<name>A0A914YYG2_9BILA</name>
<proteinExistence type="predicted"/>
<dbReference type="Proteomes" id="UP000887577">
    <property type="component" value="Unplaced"/>
</dbReference>
<evidence type="ECO:0000313" key="3">
    <source>
        <dbReference type="WBParaSite" id="PSU_v2.g4992.t1"/>
    </source>
</evidence>
<sequence>MKFMKKQLGIDLSRADAETVLAAKSFFCFYCQYYAEKSGGIGKDGGSGKKNNENENEDPDRQDGEHVKLDQEDENGGKNSNSEKNDSENADGKGSGAREDVEEDTDESADEGDYENNYKQEDDKPGPYAWNAEEFDLSAFY</sequence>
<evidence type="ECO:0000256" key="1">
    <source>
        <dbReference type="SAM" id="MobiDB-lite"/>
    </source>
</evidence>
<feature type="compositionally biased region" description="Basic and acidic residues" evidence="1">
    <location>
        <begin position="81"/>
        <end position="99"/>
    </location>
</feature>
<evidence type="ECO:0000313" key="2">
    <source>
        <dbReference type="Proteomes" id="UP000887577"/>
    </source>
</evidence>